<evidence type="ECO:0000313" key="1">
    <source>
        <dbReference type="EMBL" id="MBE9607989.1"/>
    </source>
</evidence>
<accession>A0A8J7KCQ3</accession>
<protein>
    <submittedName>
        <fullName evidence="1">Uncharacterized protein</fullName>
    </submittedName>
</protein>
<reference evidence="1 2" key="1">
    <citation type="submission" date="2020-10" db="EMBL/GenBank/DDBJ databases">
        <title>The genome sequence of Chitinilyticum litopenaei 4Y14.</title>
        <authorList>
            <person name="Liu Y."/>
        </authorList>
    </citation>
    <scope>NUCLEOTIDE SEQUENCE [LARGE SCALE GENOMIC DNA]</scope>
    <source>
        <strain evidence="1 2">4Y14</strain>
    </source>
</reference>
<name>A0A8J7KCQ3_9NEIS</name>
<dbReference type="RefSeq" id="WP_194114496.1">
    <property type="nucleotide sequence ID" value="NZ_JADFUA010000001.1"/>
</dbReference>
<dbReference type="AlphaFoldDB" id="A0A8J7KCQ3"/>
<proteinExistence type="predicted"/>
<dbReference type="Proteomes" id="UP000604481">
    <property type="component" value="Unassembled WGS sequence"/>
</dbReference>
<keyword evidence="2" id="KW-1185">Reference proteome</keyword>
<dbReference type="EMBL" id="JADFUA010000001">
    <property type="protein sequence ID" value="MBE9607989.1"/>
    <property type="molecule type" value="Genomic_DNA"/>
</dbReference>
<evidence type="ECO:0000313" key="2">
    <source>
        <dbReference type="Proteomes" id="UP000604481"/>
    </source>
</evidence>
<organism evidence="1 2">
    <name type="scientific">Chitinilyticum piscinae</name>
    <dbReference type="NCBI Taxonomy" id="2866724"/>
    <lineage>
        <taxon>Bacteria</taxon>
        <taxon>Pseudomonadati</taxon>
        <taxon>Pseudomonadota</taxon>
        <taxon>Betaproteobacteria</taxon>
        <taxon>Neisseriales</taxon>
        <taxon>Chitinibacteraceae</taxon>
        <taxon>Chitinilyticum</taxon>
    </lineage>
</organism>
<sequence length="107" mass="11569">MNQQRPLTVSGFYSVAEYNARVASAQACRAGITAFWSKAADAATREEWEHYAAAARDMEVFAPRVEAQARRLGLALGLPLERCGQLLSLSECEALFGSACLPECEAA</sequence>
<gene>
    <name evidence="1" type="ORF">INR99_01380</name>
</gene>
<comment type="caution">
    <text evidence="1">The sequence shown here is derived from an EMBL/GenBank/DDBJ whole genome shotgun (WGS) entry which is preliminary data.</text>
</comment>